<protein>
    <submittedName>
        <fullName evidence="2">Uncharacterized protein</fullName>
    </submittedName>
</protein>
<feature type="region of interest" description="Disordered" evidence="1">
    <location>
        <begin position="35"/>
        <end position="61"/>
    </location>
</feature>
<dbReference type="AlphaFoldDB" id="A0A059KZM6"/>
<proteinExistence type="predicted"/>
<dbReference type="Proteomes" id="UP000026739">
    <property type="component" value="Unassembled WGS sequence"/>
</dbReference>
<dbReference type="EMBL" id="AZQQ01000085">
    <property type="protein sequence ID" value="KDD67517.1"/>
    <property type="molecule type" value="Genomic_DNA"/>
</dbReference>
<comment type="caution">
    <text evidence="2">The sequence shown here is derived from an EMBL/GenBank/DDBJ whole genome shotgun (WGS) entry which is preliminary data.</text>
</comment>
<reference evidence="2 3" key="1">
    <citation type="submission" date="2013-12" db="EMBL/GenBank/DDBJ databases">
        <authorList>
            <person name="Formusa P.A."/>
            <person name="Habash M."/>
            <person name="Lee H."/>
            <person name="Trevors J.T."/>
        </authorList>
    </citation>
    <scope>NUCLEOTIDE SEQUENCE [LARGE SCALE GENOMIC DNA]</scope>
    <source>
        <strain evidence="2 3">PD30</strain>
    </source>
</reference>
<evidence type="ECO:0000313" key="2">
    <source>
        <dbReference type="EMBL" id="KDD67517.1"/>
    </source>
</evidence>
<sequence>MFPLIAAAVTRLPQVLKAADTAANVLQGASAASDLAKLKPPKPLDPTDVATAGGGDSKINY</sequence>
<organism evidence="2 3">
    <name type="scientific">Pseudomonas mandelii PD30</name>
    <dbReference type="NCBI Taxonomy" id="1419583"/>
    <lineage>
        <taxon>Bacteria</taxon>
        <taxon>Pseudomonadati</taxon>
        <taxon>Pseudomonadota</taxon>
        <taxon>Gammaproteobacteria</taxon>
        <taxon>Pseudomonadales</taxon>
        <taxon>Pseudomonadaceae</taxon>
        <taxon>Pseudomonas</taxon>
    </lineage>
</organism>
<gene>
    <name evidence="2" type="ORF">V466_18745</name>
</gene>
<name>A0A059KZM6_9PSED</name>
<feature type="compositionally biased region" description="Gly residues" evidence="1">
    <location>
        <begin position="52"/>
        <end position="61"/>
    </location>
</feature>
<evidence type="ECO:0000313" key="3">
    <source>
        <dbReference type="Proteomes" id="UP000026739"/>
    </source>
</evidence>
<accession>A0A059KZM6</accession>
<evidence type="ECO:0000256" key="1">
    <source>
        <dbReference type="SAM" id="MobiDB-lite"/>
    </source>
</evidence>